<sequence>MPGGLQRLTALPDRRGWLLSGLIYFLFAAISVLFGLETGILRWQPDGSGLLAMALIALVIPSLLEELFFRAPLLWATRGRAFFWGAISLALFILWHPLNAWLFLAEVRILFFDPRFLIIAAGLGLACTMSTVMTRSIVPATLMHWLTVTGWKGLFGGEQFIGA</sequence>
<evidence type="ECO:0000313" key="4">
    <source>
        <dbReference type="Proteomes" id="UP000621856"/>
    </source>
</evidence>
<proteinExistence type="predicted"/>
<dbReference type="GO" id="GO:0080120">
    <property type="term" value="P:CAAX-box protein maturation"/>
    <property type="evidence" value="ECO:0007669"/>
    <property type="project" value="UniProtKB-ARBA"/>
</dbReference>
<dbReference type="InterPro" id="IPR003675">
    <property type="entry name" value="Rce1/LyrA-like_dom"/>
</dbReference>
<keyword evidence="1" id="KW-0812">Transmembrane</keyword>
<evidence type="ECO:0000313" key="3">
    <source>
        <dbReference type="EMBL" id="GGH92697.1"/>
    </source>
</evidence>
<organism evidence="3 4">
    <name type="scientific">Aquisalinus luteolus</name>
    <dbReference type="NCBI Taxonomy" id="1566827"/>
    <lineage>
        <taxon>Bacteria</taxon>
        <taxon>Pseudomonadati</taxon>
        <taxon>Pseudomonadota</taxon>
        <taxon>Alphaproteobacteria</taxon>
        <taxon>Parvularculales</taxon>
        <taxon>Parvularculaceae</taxon>
        <taxon>Aquisalinus</taxon>
    </lineage>
</organism>
<name>A0A8J3EPU4_9PROT</name>
<keyword evidence="1" id="KW-1133">Transmembrane helix</keyword>
<evidence type="ECO:0000259" key="2">
    <source>
        <dbReference type="Pfam" id="PF02517"/>
    </source>
</evidence>
<dbReference type="Proteomes" id="UP000621856">
    <property type="component" value="Unassembled WGS sequence"/>
</dbReference>
<reference evidence="3" key="2">
    <citation type="submission" date="2020-09" db="EMBL/GenBank/DDBJ databases">
        <authorList>
            <person name="Sun Q."/>
            <person name="Zhou Y."/>
        </authorList>
    </citation>
    <scope>NUCLEOTIDE SEQUENCE</scope>
    <source>
        <strain evidence="3">CGMCC 1.14984</strain>
    </source>
</reference>
<comment type="caution">
    <text evidence="3">The sequence shown here is derived from an EMBL/GenBank/DDBJ whole genome shotgun (WGS) entry which is preliminary data.</text>
</comment>
<feature type="transmembrane region" description="Helical" evidence="1">
    <location>
        <begin position="81"/>
        <end position="104"/>
    </location>
</feature>
<dbReference type="GO" id="GO:0004175">
    <property type="term" value="F:endopeptidase activity"/>
    <property type="evidence" value="ECO:0007669"/>
    <property type="project" value="UniProtKB-ARBA"/>
</dbReference>
<feature type="transmembrane region" description="Helical" evidence="1">
    <location>
        <begin position="48"/>
        <end position="69"/>
    </location>
</feature>
<feature type="transmembrane region" description="Helical" evidence="1">
    <location>
        <begin position="116"/>
        <end position="134"/>
    </location>
</feature>
<protein>
    <recommendedName>
        <fullName evidence="2">CAAX prenyl protease 2/Lysostaphin resistance protein A-like domain-containing protein</fullName>
    </recommendedName>
</protein>
<dbReference type="EMBL" id="BMGZ01000001">
    <property type="protein sequence ID" value="GGH92697.1"/>
    <property type="molecule type" value="Genomic_DNA"/>
</dbReference>
<keyword evidence="1" id="KW-0472">Membrane</keyword>
<feature type="transmembrane region" description="Helical" evidence="1">
    <location>
        <begin position="16"/>
        <end position="36"/>
    </location>
</feature>
<reference evidence="3" key="1">
    <citation type="journal article" date="2014" name="Int. J. Syst. Evol. Microbiol.">
        <title>Complete genome sequence of Corynebacterium casei LMG S-19264T (=DSM 44701T), isolated from a smear-ripened cheese.</title>
        <authorList>
            <consortium name="US DOE Joint Genome Institute (JGI-PGF)"/>
            <person name="Walter F."/>
            <person name="Albersmeier A."/>
            <person name="Kalinowski J."/>
            <person name="Ruckert C."/>
        </authorList>
    </citation>
    <scope>NUCLEOTIDE SEQUENCE</scope>
    <source>
        <strain evidence="3">CGMCC 1.14984</strain>
    </source>
</reference>
<feature type="domain" description="CAAX prenyl protease 2/Lysostaphin resistance protein A-like" evidence="2">
    <location>
        <begin position="49"/>
        <end position="147"/>
    </location>
</feature>
<dbReference type="Pfam" id="PF02517">
    <property type="entry name" value="Rce1-like"/>
    <property type="match status" value="1"/>
</dbReference>
<dbReference type="AlphaFoldDB" id="A0A8J3EPU4"/>
<gene>
    <name evidence="3" type="ORF">GCM10011355_02800</name>
</gene>
<evidence type="ECO:0000256" key="1">
    <source>
        <dbReference type="SAM" id="Phobius"/>
    </source>
</evidence>
<accession>A0A8J3EPU4</accession>